<feature type="region of interest" description="Disordered" evidence="1">
    <location>
        <begin position="768"/>
        <end position="788"/>
    </location>
</feature>
<dbReference type="Pfam" id="PF02037">
    <property type="entry name" value="SAP"/>
    <property type="match status" value="1"/>
</dbReference>
<feature type="region of interest" description="Disordered" evidence="1">
    <location>
        <begin position="833"/>
        <end position="864"/>
    </location>
</feature>
<feature type="region of interest" description="Disordered" evidence="1">
    <location>
        <begin position="643"/>
        <end position="743"/>
    </location>
</feature>
<evidence type="ECO:0000313" key="3">
    <source>
        <dbReference type="EMBL" id="KIM52578.1"/>
    </source>
</evidence>
<reference evidence="3 4" key="1">
    <citation type="submission" date="2014-04" db="EMBL/GenBank/DDBJ databases">
        <authorList>
            <consortium name="DOE Joint Genome Institute"/>
            <person name="Kuo A."/>
            <person name="Kohler A."/>
            <person name="Nagy L.G."/>
            <person name="Floudas D."/>
            <person name="Copeland A."/>
            <person name="Barry K.W."/>
            <person name="Cichocki N."/>
            <person name="Veneault-Fourrey C."/>
            <person name="LaButti K."/>
            <person name="Lindquist E.A."/>
            <person name="Lipzen A."/>
            <person name="Lundell T."/>
            <person name="Morin E."/>
            <person name="Murat C."/>
            <person name="Sun H."/>
            <person name="Tunlid A."/>
            <person name="Henrissat B."/>
            <person name="Grigoriev I.V."/>
            <person name="Hibbett D.S."/>
            <person name="Martin F."/>
            <person name="Nordberg H.P."/>
            <person name="Cantor M.N."/>
            <person name="Hua S.X."/>
        </authorList>
    </citation>
    <scope>NUCLEOTIDE SEQUENCE [LARGE SCALE GENOMIC DNA]</scope>
    <source>
        <strain evidence="3 4">Foug A</strain>
    </source>
</reference>
<feature type="region of interest" description="Disordered" evidence="1">
    <location>
        <begin position="323"/>
        <end position="377"/>
    </location>
</feature>
<dbReference type="AlphaFoldDB" id="A0A0C2YS90"/>
<feature type="region of interest" description="Disordered" evidence="1">
    <location>
        <begin position="114"/>
        <end position="139"/>
    </location>
</feature>
<feature type="compositionally biased region" description="Low complexity" evidence="1">
    <location>
        <begin position="167"/>
        <end position="192"/>
    </location>
</feature>
<proteinExistence type="predicted"/>
<feature type="region of interest" description="Disordered" evidence="1">
    <location>
        <begin position="158"/>
        <end position="211"/>
    </location>
</feature>
<feature type="compositionally biased region" description="Polar residues" evidence="1">
    <location>
        <begin position="833"/>
        <end position="858"/>
    </location>
</feature>
<dbReference type="InterPro" id="IPR003034">
    <property type="entry name" value="SAP_dom"/>
</dbReference>
<gene>
    <name evidence="3" type="ORF">SCLCIDRAFT_140885</name>
</gene>
<dbReference type="OrthoDB" id="5964929at2759"/>
<feature type="compositionally biased region" description="Polar residues" evidence="1">
    <location>
        <begin position="643"/>
        <end position="654"/>
    </location>
</feature>
<dbReference type="HOGENOM" id="CLU_012740_0_0_1"/>
<evidence type="ECO:0000313" key="4">
    <source>
        <dbReference type="Proteomes" id="UP000053989"/>
    </source>
</evidence>
<protein>
    <recommendedName>
        <fullName evidence="2">SAP domain-containing protein</fullName>
    </recommendedName>
</protein>
<feature type="compositionally biased region" description="Polar residues" evidence="1">
    <location>
        <begin position="712"/>
        <end position="721"/>
    </location>
</feature>
<feature type="region of interest" description="Disordered" evidence="1">
    <location>
        <begin position="486"/>
        <end position="630"/>
    </location>
</feature>
<evidence type="ECO:0000256" key="1">
    <source>
        <dbReference type="SAM" id="MobiDB-lite"/>
    </source>
</evidence>
<name>A0A0C2YS90_9AGAM</name>
<feature type="compositionally biased region" description="Polar residues" evidence="1">
    <location>
        <begin position="119"/>
        <end position="139"/>
    </location>
</feature>
<accession>A0A0C2YS90</accession>
<feature type="compositionally biased region" description="Polar residues" evidence="1">
    <location>
        <begin position="334"/>
        <end position="350"/>
    </location>
</feature>
<evidence type="ECO:0000259" key="2">
    <source>
        <dbReference type="Pfam" id="PF02037"/>
    </source>
</evidence>
<feature type="compositionally biased region" description="Basic and acidic residues" evidence="1">
    <location>
        <begin position="576"/>
        <end position="602"/>
    </location>
</feature>
<keyword evidence="4" id="KW-1185">Reference proteome</keyword>
<dbReference type="Proteomes" id="UP000053989">
    <property type="component" value="Unassembled WGS sequence"/>
</dbReference>
<dbReference type="EMBL" id="KN822207">
    <property type="protein sequence ID" value="KIM52578.1"/>
    <property type="molecule type" value="Genomic_DNA"/>
</dbReference>
<dbReference type="STRING" id="1036808.A0A0C2YS90"/>
<sequence>MSAATQILFNSPALHSLKRDQLVKLCKTHSLKANGKNKDLIVRLQQHAKTLPPDDPLSIATRSDNLDAKEALGSESEGSGAGSDYTGTPSRSFPLPRPSEQWEMVMDSIPEVDEETLRSNRGGNLNSQAGEFGTNGTKASSVTSSLKAIATSLCLKRNASTEDAPATSSSSSLSSKETVHSSSTLPTSDPSPAAQNLPPVDPIPGQLNLRGMPAPANARLSITQAPTTTTIRLVSGGNIPADVLSPPRLKPFVTTFDLVPATPKANDVGGCSVPVWPLSPGGVQNQNIYPSLDAFSTFGDVIQPEITQLDSNDCSDMDIDIPGALDPIQEPTPKRQSTTFSRLNTGATPKSTEKPSLEPVDIFSPAPKPQKASTRSRVSIARTEPFIFGSPLPQHNLSNRAFRSAAQSVLDEMNKRLADEGIESVGIDVLQNKRERSTGDNTDEPIVTDKTDIGGATTAMFEKVHQDTFDKMESIVQYTQKRARAPEPILSKKRKSSLVIKERKPSEPAARRRASGLRVASGVSKAKVVPGGFGDEDDDDEDVGQRRMSKRPRLERETLDEPVAEASGSSAPAPNDTHKHNDEEEKKQKERELIRKRLEYNKAKRRSSMGRPSLGGRAPPSQKPKAASRFGFLSTAKSIVQSVWNRGAGTSATSRVPVPKSAPRKEEVKPPPAAPHSKKVAAVPGSSGPPPVTVVLQAKRAPSGGAAPGRPTIQSTTSRSTLAPPMSSAEGSGTTSSRTSRAPIPFFSPPAAVSTKGSHSRNNSVTGISSLGMKGRSSGSTSHISSMGSRTSIRGTAANNHAKAPGSIVRSRPSSTLMAPTASSLAKVASLTRTHGSLHTENTNSIRSGMSKTNTQRDVNGAYA</sequence>
<feature type="compositionally biased region" description="Basic and acidic residues" evidence="1">
    <location>
        <begin position="500"/>
        <end position="510"/>
    </location>
</feature>
<dbReference type="InParanoid" id="A0A0C2YS90"/>
<feature type="compositionally biased region" description="Low complexity" evidence="1">
    <location>
        <begin position="727"/>
        <end position="742"/>
    </location>
</feature>
<feature type="domain" description="SAP" evidence="2">
    <location>
        <begin position="14"/>
        <end position="47"/>
    </location>
</feature>
<organism evidence="3 4">
    <name type="scientific">Scleroderma citrinum Foug A</name>
    <dbReference type="NCBI Taxonomy" id="1036808"/>
    <lineage>
        <taxon>Eukaryota</taxon>
        <taxon>Fungi</taxon>
        <taxon>Dikarya</taxon>
        <taxon>Basidiomycota</taxon>
        <taxon>Agaricomycotina</taxon>
        <taxon>Agaricomycetes</taxon>
        <taxon>Agaricomycetidae</taxon>
        <taxon>Boletales</taxon>
        <taxon>Sclerodermatineae</taxon>
        <taxon>Sclerodermataceae</taxon>
        <taxon>Scleroderma</taxon>
    </lineage>
</organism>
<feature type="compositionally biased region" description="Low complexity" evidence="1">
    <location>
        <begin position="776"/>
        <end position="788"/>
    </location>
</feature>
<reference evidence="4" key="2">
    <citation type="submission" date="2015-01" db="EMBL/GenBank/DDBJ databases">
        <title>Evolutionary Origins and Diversification of the Mycorrhizal Mutualists.</title>
        <authorList>
            <consortium name="DOE Joint Genome Institute"/>
            <consortium name="Mycorrhizal Genomics Consortium"/>
            <person name="Kohler A."/>
            <person name="Kuo A."/>
            <person name="Nagy L.G."/>
            <person name="Floudas D."/>
            <person name="Copeland A."/>
            <person name="Barry K.W."/>
            <person name="Cichocki N."/>
            <person name="Veneault-Fourrey C."/>
            <person name="LaButti K."/>
            <person name="Lindquist E.A."/>
            <person name="Lipzen A."/>
            <person name="Lundell T."/>
            <person name="Morin E."/>
            <person name="Murat C."/>
            <person name="Riley R."/>
            <person name="Ohm R."/>
            <person name="Sun H."/>
            <person name="Tunlid A."/>
            <person name="Henrissat B."/>
            <person name="Grigoriev I.V."/>
            <person name="Hibbett D.S."/>
            <person name="Martin F."/>
        </authorList>
    </citation>
    <scope>NUCLEOTIDE SEQUENCE [LARGE SCALE GENOMIC DNA]</scope>
    <source>
        <strain evidence="4">Foug A</strain>
    </source>
</reference>
<feature type="region of interest" description="Disordered" evidence="1">
    <location>
        <begin position="69"/>
        <end position="98"/>
    </location>
</feature>